<organism evidence="2 3">
    <name type="scientific">Syntrophus gentianae</name>
    <dbReference type="NCBI Taxonomy" id="43775"/>
    <lineage>
        <taxon>Bacteria</taxon>
        <taxon>Pseudomonadati</taxon>
        <taxon>Thermodesulfobacteriota</taxon>
        <taxon>Syntrophia</taxon>
        <taxon>Syntrophales</taxon>
        <taxon>Syntrophaceae</taxon>
        <taxon>Syntrophus</taxon>
    </lineage>
</organism>
<dbReference type="EMBL" id="FOBS01000014">
    <property type="protein sequence ID" value="SEM40737.1"/>
    <property type="molecule type" value="Genomic_DNA"/>
</dbReference>
<sequence>MGKSMYDYVNRSKERARQQKQIDKASERIRAKQENTDIQTRTPNAVSDMAEQGLVEEIVTRTA</sequence>
<evidence type="ECO:0000313" key="3">
    <source>
        <dbReference type="Proteomes" id="UP000198744"/>
    </source>
</evidence>
<keyword evidence="3" id="KW-1185">Reference proteome</keyword>
<reference evidence="2 3" key="1">
    <citation type="submission" date="2016-10" db="EMBL/GenBank/DDBJ databases">
        <authorList>
            <person name="de Groot N.N."/>
        </authorList>
    </citation>
    <scope>NUCLEOTIDE SEQUENCE [LARGE SCALE GENOMIC DNA]</scope>
    <source>
        <strain evidence="2 3">DSM 8423</strain>
    </source>
</reference>
<gene>
    <name evidence="2" type="ORF">SAMN04489760_1149</name>
</gene>
<dbReference type="AlphaFoldDB" id="A0A1H7Y5Y9"/>
<feature type="compositionally biased region" description="Basic and acidic residues" evidence="1">
    <location>
        <begin position="10"/>
        <end position="35"/>
    </location>
</feature>
<dbReference type="STRING" id="43775.SAMN04489760_1149"/>
<dbReference type="Proteomes" id="UP000198744">
    <property type="component" value="Unassembled WGS sequence"/>
</dbReference>
<feature type="compositionally biased region" description="Polar residues" evidence="1">
    <location>
        <begin position="36"/>
        <end position="45"/>
    </location>
</feature>
<proteinExistence type="predicted"/>
<evidence type="ECO:0000313" key="2">
    <source>
        <dbReference type="EMBL" id="SEM40737.1"/>
    </source>
</evidence>
<protein>
    <submittedName>
        <fullName evidence="2">Uncharacterized protein</fullName>
    </submittedName>
</protein>
<evidence type="ECO:0000256" key="1">
    <source>
        <dbReference type="SAM" id="MobiDB-lite"/>
    </source>
</evidence>
<name>A0A1H7Y5Y9_9BACT</name>
<accession>A0A1H7Y5Y9</accession>
<feature type="region of interest" description="Disordered" evidence="1">
    <location>
        <begin position="1"/>
        <end position="52"/>
    </location>
</feature>